<evidence type="ECO:0000259" key="3">
    <source>
        <dbReference type="PROSITE" id="PS50977"/>
    </source>
</evidence>
<reference evidence="4 5" key="1">
    <citation type="journal article" date="2014" name="Int. J. Syst. Evol. Microbiol.">
        <title>Arthrobacter pityocampae sp. nov., isolated from Thaumetopoea pityocampa (Lep., Thaumetopoeidae).</title>
        <authorList>
            <person name="Ince I.A."/>
            <person name="Demirbag Z."/>
            <person name="Kati H."/>
        </authorList>
    </citation>
    <scope>NUCLEOTIDE SEQUENCE [LARGE SCALE GENOMIC DNA]</scope>
    <source>
        <strain evidence="4 5">Tp2</strain>
    </source>
</reference>
<dbReference type="Proteomes" id="UP000239297">
    <property type="component" value="Unassembled WGS sequence"/>
</dbReference>
<dbReference type="PANTHER" id="PTHR30055">
    <property type="entry name" value="HTH-TYPE TRANSCRIPTIONAL REGULATOR RUTR"/>
    <property type="match status" value="1"/>
</dbReference>
<dbReference type="AlphaFoldDB" id="A0A2S5IVX9"/>
<dbReference type="PANTHER" id="PTHR30055:SF209">
    <property type="entry name" value="POSSIBLE TRANSCRIPTIONAL REGULATORY PROTEIN (PROBABLY TETR-FAMILY)"/>
    <property type="match status" value="1"/>
</dbReference>
<dbReference type="SUPFAM" id="SSF46689">
    <property type="entry name" value="Homeodomain-like"/>
    <property type="match status" value="1"/>
</dbReference>
<gene>
    <name evidence="4" type="ORF">C4K88_13460</name>
</gene>
<evidence type="ECO:0000256" key="2">
    <source>
        <dbReference type="PROSITE-ProRule" id="PRU00335"/>
    </source>
</evidence>
<dbReference type="OrthoDB" id="4542210at2"/>
<dbReference type="InterPro" id="IPR001647">
    <property type="entry name" value="HTH_TetR"/>
</dbReference>
<evidence type="ECO:0000256" key="1">
    <source>
        <dbReference type="ARBA" id="ARBA00023125"/>
    </source>
</evidence>
<dbReference type="GO" id="GO:0003700">
    <property type="term" value="F:DNA-binding transcription factor activity"/>
    <property type="evidence" value="ECO:0007669"/>
    <property type="project" value="TreeGrafter"/>
</dbReference>
<keyword evidence="1 2" id="KW-0238">DNA-binding</keyword>
<evidence type="ECO:0000313" key="4">
    <source>
        <dbReference type="EMBL" id="PPB48719.1"/>
    </source>
</evidence>
<name>A0A2S5IVX9_9MICC</name>
<keyword evidence="5" id="KW-1185">Reference proteome</keyword>
<dbReference type="Pfam" id="PF00440">
    <property type="entry name" value="TetR_N"/>
    <property type="match status" value="1"/>
</dbReference>
<dbReference type="InterPro" id="IPR009057">
    <property type="entry name" value="Homeodomain-like_sf"/>
</dbReference>
<dbReference type="EMBL" id="PRKW01000005">
    <property type="protein sequence ID" value="PPB48719.1"/>
    <property type="molecule type" value="Genomic_DNA"/>
</dbReference>
<evidence type="ECO:0000313" key="5">
    <source>
        <dbReference type="Proteomes" id="UP000239297"/>
    </source>
</evidence>
<accession>A0A2S5IVX9</accession>
<feature type="DNA-binding region" description="H-T-H motif" evidence="2">
    <location>
        <begin position="43"/>
        <end position="62"/>
    </location>
</feature>
<dbReference type="Gene3D" id="1.10.357.10">
    <property type="entry name" value="Tetracycline Repressor, domain 2"/>
    <property type="match status" value="1"/>
</dbReference>
<comment type="caution">
    <text evidence="4">The sequence shown here is derived from an EMBL/GenBank/DDBJ whole genome shotgun (WGS) entry which is preliminary data.</text>
</comment>
<dbReference type="PROSITE" id="PS50977">
    <property type="entry name" value="HTH_TETR_2"/>
    <property type="match status" value="1"/>
</dbReference>
<feature type="domain" description="HTH tetR-type" evidence="3">
    <location>
        <begin position="20"/>
        <end position="80"/>
    </location>
</feature>
<dbReference type="RefSeq" id="WP_104122121.1">
    <property type="nucleotide sequence ID" value="NZ_PRKW01000005.1"/>
</dbReference>
<dbReference type="GO" id="GO:0000976">
    <property type="term" value="F:transcription cis-regulatory region binding"/>
    <property type="evidence" value="ECO:0007669"/>
    <property type="project" value="TreeGrafter"/>
</dbReference>
<organism evidence="4 5">
    <name type="scientific">Arthrobacter pityocampae</name>
    <dbReference type="NCBI Taxonomy" id="547334"/>
    <lineage>
        <taxon>Bacteria</taxon>
        <taxon>Bacillati</taxon>
        <taxon>Actinomycetota</taxon>
        <taxon>Actinomycetes</taxon>
        <taxon>Micrococcales</taxon>
        <taxon>Micrococcaceae</taxon>
        <taxon>Arthrobacter</taxon>
    </lineage>
</organism>
<proteinExistence type="predicted"/>
<dbReference type="PRINTS" id="PR00455">
    <property type="entry name" value="HTHTETR"/>
</dbReference>
<dbReference type="InterPro" id="IPR050109">
    <property type="entry name" value="HTH-type_TetR-like_transc_reg"/>
</dbReference>
<protein>
    <submittedName>
        <fullName evidence="4">TetR family transcriptional regulator</fullName>
    </submittedName>
</protein>
<sequence length="209" mass="22596">MQGEELLRVTGDDGERTDAARNRRLILDAAAEIVATCGPERLTTDAVARRAGVGKGTVFRRFGNRAGLMHALADEAGRSFQHAFMAGPPPLGPGAPPLERLIAFGEASIERMRFDGQILRAAEQQGGPDLDHPTQQLTRLHLFVLLRGLHVTDPELGAYQLSAFLNAGLLLHLQERRGMSNARLIASWRALVSALAVDADPRRTSPGPL</sequence>